<evidence type="ECO:0008006" key="3">
    <source>
        <dbReference type="Google" id="ProtNLM"/>
    </source>
</evidence>
<sequence>MRGDWSGRQLGAFPKAELEVPMSLFRFIPAAVLLLTACASPGTSMQEVMRRTEPLMPKRPDPLTYGTRPENPVRVGWGDKGVMAYFKLLRGPQGQPVAWRRMGDCCEFTQVDGQGQGQGKLSIFEVTYDGLDTPVVLYVDAFTGGNVYAPWGFSLEGQGDSPPVPGTEPEVIDL</sequence>
<protein>
    <recommendedName>
        <fullName evidence="3">Fibril protein</fullName>
    </recommendedName>
</protein>
<evidence type="ECO:0000313" key="1">
    <source>
        <dbReference type="EMBL" id="GMU07629.1"/>
    </source>
</evidence>
<organism evidence="1 2">
    <name type="scientific">Corallococcus caeni</name>
    <dbReference type="NCBI Taxonomy" id="3082388"/>
    <lineage>
        <taxon>Bacteria</taxon>
        <taxon>Pseudomonadati</taxon>
        <taxon>Myxococcota</taxon>
        <taxon>Myxococcia</taxon>
        <taxon>Myxococcales</taxon>
        <taxon>Cystobacterineae</taxon>
        <taxon>Myxococcaceae</taxon>
        <taxon>Corallococcus</taxon>
    </lineage>
</organism>
<comment type="caution">
    <text evidence="1">The sequence shown here is derived from an EMBL/GenBank/DDBJ whole genome shotgun (WGS) entry which is preliminary data.</text>
</comment>
<proteinExistence type="predicted"/>
<gene>
    <name evidence="1" type="ORF">ASNO1_38820</name>
</gene>
<dbReference type="EMBL" id="BTTX01000003">
    <property type="protein sequence ID" value="GMU07629.1"/>
    <property type="molecule type" value="Genomic_DNA"/>
</dbReference>
<dbReference type="Proteomes" id="UP001342631">
    <property type="component" value="Unassembled WGS sequence"/>
</dbReference>
<evidence type="ECO:0000313" key="2">
    <source>
        <dbReference type="Proteomes" id="UP001342631"/>
    </source>
</evidence>
<keyword evidence="2" id="KW-1185">Reference proteome</keyword>
<reference evidence="1 2" key="1">
    <citation type="journal article" date="2024" name="Arch. Microbiol.">
        <title>Corallococcus caeni sp. nov., a novel myxobacterium isolated from activated sludge.</title>
        <authorList>
            <person name="Tomita S."/>
            <person name="Nakai R."/>
            <person name="Kuroda K."/>
            <person name="Kurashita H."/>
            <person name="Hatamoto M."/>
            <person name="Yamaguchi T."/>
            <person name="Narihiro T."/>
        </authorList>
    </citation>
    <scope>NUCLEOTIDE SEQUENCE [LARGE SCALE GENOMIC DNA]</scope>
    <source>
        <strain evidence="1 2">NO1</strain>
    </source>
</reference>
<accession>A0ABQ6QUC9</accession>
<name>A0ABQ6QUC9_9BACT</name>